<evidence type="ECO:0000256" key="2">
    <source>
        <dbReference type="SAM" id="Phobius"/>
    </source>
</evidence>
<keyword evidence="2" id="KW-1133">Transmembrane helix</keyword>
<feature type="transmembrane region" description="Helical" evidence="2">
    <location>
        <begin position="394"/>
        <end position="414"/>
    </location>
</feature>
<dbReference type="InterPro" id="IPR019613">
    <property type="entry name" value="DUF4198"/>
</dbReference>
<keyword evidence="2" id="KW-0812">Transmembrane</keyword>
<evidence type="ECO:0008006" key="5">
    <source>
        <dbReference type="Google" id="ProtNLM"/>
    </source>
</evidence>
<protein>
    <recommendedName>
        <fullName evidence="5">NikM domain containing protein</fullName>
    </recommendedName>
</protein>
<accession>A0A2S9WQK0</accession>
<evidence type="ECO:0000313" key="4">
    <source>
        <dbReference type="Proteomes" id="UP000239532"/>
    </source>
</evidence>
<dbReference type="Proteomes" id="UP000239532">
    <property type="component" value="Unassembled WGS sequence"/>
</dbReference>
<evidence type="ECO:0000256" key="1">
    <source>
        <dbReference type="SAM" id="MobiDB-lite"/>
    </source>
</evidence>
<feature type="region of interest" description="Disordered" evidence="1">
    <location>
        <begin position="205"/>
        <end position="317"/>
    </location>
</feature>
<comment type="caution">
    <text evidence="3">The sequence shown here is derived from an EMBL/GenBank/DDBJ whole genome shotgun (WGS) entry which is preliminary data.</text>
</comment>
<keyword evidence="2" id="KW-0472">Membrane</keyword>
<evidence type="ECO:0000313" key="3">
    <source>
        <dbReference type="EMBL" id="PRP65759.1"/>
    </source>
</evidence>
<name>A0A2S9WQK0_9FLAO</name>
<dbReference type="Pfam" id="PF10670">
    <property type="entry name" value="DUF4198"/>
    <property type="match status" value="1"/>
</dbReference>
<keyword evidence="4" id="KW-1185">Reference proteome</keyword>
<organism evidence="3 4">
    <name type="scientific">Nonlabens agnitus</name>
    <dbReference type="NCBI Taxonomy" id="870484"/>
    <lineage>
        <taxon>Bacteria</taxon>
        <taxon>Pseudomonadati</taxon>
        <taxon>Bacteroidota</taxon>
        <taxon>Flavobacteriia</taxon>
        <taxon>Flavobacteriales</taxon>
        <taxon>Flavobacteriaceae</taxon>
        <taxon>Nonlabens</taxon>
    </lineage>
</organism>
<dbReference type="OrthoDB" id="581894at2"/>
<dbReference type="EMBL" id="MQUC01000003">
    <property type="protein sequence ID" value="PRP65759.1"/>
    <property type="molecule type" value="Genomic_DNA"/>
</dbReference>
<gene>
    <name evidence="3" type="ORF">BST86_00950</name>
</gene>
<feature type="compositionally biased region" description="Basic and acidic residues" evidence="1">
    <location>
        <begin position="211"/>
        <end position="309"/>
    </location>
</feature>
<proteinExistence type="predicted"/>
<dbReference type="RefSeq" id="WP_105981630.1">
    <property type="nucleotide sequence ID" value="NZ_MQUC01000003.1"/>
</dbReference>
<reference evidence="3 4" key="1">
    <citation type="submission" date="2016-11" db="EMBL/GenBank/DDBJ databases">
        <title>Trade-off between light-utilization and light-protection in marine flavobacteria.</title>
        <authorList>
            <person name="Kumagai Y."/>
        </authorList>
    </citation>
    <scope>NUCLEOTIDE SEQUENCE [LARGE SCALE GENOMIC DNA]</scope>
    <source>
        <strain evidence="3 4">JCM 17109</strain>
    </source>
</reference>
<dbReference type="AlphaFoldDB" id="A0A2S9WQK0"/>
<sequence length="418" mass="47478">MKKNFLLLALVLLLCSHDMYLKLDSYFLQPESKATVQLFNGTFDKSENVIDRDRMLDASILNNGERTAVTADQWTEKDSITLLNFKTGKSGTYVVGVSTKARNIEMESQAFNDYLEHDGVKDMLLSRQENDQLKEDAIEKYSKHVKAIFQVGDSLSDDWQAELGYPIEFIPKTNPYDLHTGDDLVVQLLRDGKPLSNQLVYADYKPSMNGHTHDDQEEMHSHDGGEPHSHGTNEHENEMSTEEHEHPHQHGNQEHSHGDTQNDHDNKEGSIENHEHTHTHDDGKKHSHDHEHDADNDTSHEHKHEDEGAKGIVDNEVPHTHTTGQELRTNQKGEVTVQLEADGVWYLRTIHLVNSEEEGLTHESNWATLTFEVAHGHDNQVGHGHDHDDSSDEIPTWVFIAGSIIVIGGLFIFFNKKK</sequence>